<accession>A0A0B5F1U2</accession>
<evidence type="ECO:0000313" key="1">
    <source>
        <dbReference type="EMBL" id="AJE85570.1"/>
    </source>
</evidence>
<evidence type="ECO:0000313" key="2">
    <source>
        <dbReference type="Proteomes" id="UP000031523"/>
    </source>
</evidence>
<dbReference type="AlphaFoldDB" id="A0A0B5F1U2"/>
<dbReference type="EMBL" id="CP010519">
    <property type="protein sequence ID" value="AJE85570.1"/>
    <property type="molecule type" value="Genomic_DNA"/>
</dbReference>
<organism evidence="1 2">
    <name type="scientific">Streptomyces albus (strain ATCC 21838 / DSM 41398 / FERM P-419 / JCM 4703 / NBRC 107858)</name>
    <dbReference type="NCBI Taxonomy" id="1081613"/>
    <lineage>
        <taxon>Bacteria</taxon>
        <taxon>Bacillati</taxon>
        <taxon>Actinomycetota</taxon>
        <taxon>Actinomycetes</taxon>
        <taxon>Kitasatosporales</taxon>
        <taxon>Streptomycetaceae</taxon>
        <taxon>Streptomyces</taxon>
    </lineage>
</organism>
<name>A0A0B5F1U2_STRA4</name>
<protein>
    <submittedName>
        <fullName evidence="1">Filamentation induced by cAMP protein Fic</fullName>
    </submittedName>
</protein>
<dbReference type="KEGG" id="sals:SLNWT_5194"/>
<sequence length="102" mass="11346">MLYATPSLDADDQQTLDEVDDVEALMSGEEPLETGEKMRAELEGYQRGMTNIQALADAGDDFHYDAGLLNGLHFMLQGHHLDKRPGRWCDGPVYVTSPDDPH</sequence>
<proteinExistence type="predicted"/>
<reference evidence="1 2" key="1">
    <citation type="submission" date="2015-01" db="EMBL/GenBank/DDBJ databases">
        <title>Enhanced salinomycin production by adjusting the supply of polyketide extender units in Streptomyce albus DSM 41398.</title>
        <authorList>
            <person name="Lu C."/>
        </authorList>
    </citation>
    <scope>NUCLEOTIDE SEQUENCE [LARGE SCALE GENOMIC DNA]</scope>
    <source>
        <strain evidence="2">ATCC 21838 / DSM 41398 / FERM P-419 / JCM 4703 / NBRC 107858</strain>
    </source>
</reference>
<gene>
    <name evidence="1" type="ORF">SLNWT_5194</name>
</gene>
<dbReference type="Proteomes" id="UP000031523">
    <property type="component" value="Chromosome"/>
</dbReference>
<keyword evidence="2" id="KW-1185">Reference proteome</keyword>